<keyword evidence="10" id="KW-1185">Reference proteome</keyword>
<dbReference type="GO" id="GO:0005576">
    <property type="term" value="C:extracellular region"/>
    <property type="evidence" value="ECO:0007669"/>
    <property type="project" value="UniProtKB-SubCell"/>
</dbReference>
<feature type="domain" description="RxLR effector PexRD54 WY" evidence="8">
    <location>
        <begin position="263"/>
        <end position="303"/>
    </location>
</feature>
<dbReference type="Proteomes" id="UP000237271">
    <property type="component" value="Unassembled WGS sequence"/>
</dbReference>
<reference evidence="9 10" key="1">
    <citation type="journal article" date="2017" name="Genome Biol. Evol.">
        <title>Phytophthora megakarya and P. palmivora, closely related causal agents of cacao black pod rot, underwent increases in genome sizes and gene numbers by different mechanisms.</title>
        <authorList>
            <person name="Ali S.S."/>
            <person name="Shao J."/>
            <person name="Lary D.J."/>
            <person name="Kronmiller B."/>
            <person name="Shen D."/>
            <person name="Strem M.D."/>
            <person name="Amoako-Attah I."/>
            <person name="Akrofi A.Y."/>
            <person name="Begoude B.A."/>
            <person name="Ten Hoopen G.M."/>
            <person name="Coulibaly K."/>
            <person name="Kebe B.I."/>
            <person name="Melnick R.L."/>
            <person name="Guiltinan M.J."/>
            <person name="Tyler B.M."/>
            <person name="Meinhardt L.W."/>
            <person name="Bailey B.A."/>
        </authorList>
    </citation>
    <scope>NUCLEOTIDE SEQUENCE [LARGE SCALE GENOMIC DNA]</scope>
    <source>
        <strain evidence="10">sbr112.9</strain>
    </source>
</reference>
<comment type="caution">
    <text evidence="9">The sequence shown here is derived from an EMBL/GenBank/DDBJ whole genome shotgun (WGS) entry which is preliminary data.</text>
</comment>
<organism evidence="9 10">
    <name type="scientific">Phytophthora palmivora</name>
    <dbReference type="NCBI Taxonomy" id="4796"/>
    <lineage>
        <taxon>Eukaryota</taxon>
        <taxon>Sar</taxon>
        <taxon>Stramenopiles</taxon>
        <taxon>Oomycota</taxon>
        <taxon>Peronosporomycetes</taxon>
        <taxon>Peronosporales</taxon>
        <taxon>Peronosporaceae</taxon>
        <taxon>Phytophthora</taxon>
    </lineage>
</organism>
<evidence type="ECO:0000256" key="2">
    <source>
        <dbReference type="ARBA" id="ARBA00004613"/>
    </source>
</evidence>
<comment type="similarity">
    <text evidence="3">Belongs to the RxLR effector family.</text>
</comment>
<evidence type="ECO:0000256" key="4">
    <source>
        <dbReference type="ARBA" id="ARBA00022525"/>
    </source>
</evidence>
<feature type="domain" description="RxLR effector PexRD54 WY" evidence="8">
    <location>
        <begin position="172"/>
        <end position="212"/>
    </location>
</feature>
<keyword evidence="4" id="KW-0964">Secreted</keyword>
<dbReference type="EMBL" id="NCKW01015625">
    <property type="protein sequence ID" value="POM62231.1"/>
    <property type="molecule type" value="Genomic_DNA"/>
</dbReference>
<feature type="signal peptide" evidence="7">
    <location>
        <begin position="1"/>
        <end position="20"/>
    </location>
</feature>
<comment type="subcellular location">
    <subcellularLocation>
        <location evidence="1">Host cell</location>
    </subcellularLocation>
    <subcellularLocation>
        <location evidence="2">Secreted</location>
    </subcellularLocation>
</comment>
<name>A0A2P4X9K2_9STRA</name>
<keyword evidence="5 7" id="KW-0732">Signal</keyword>
<feature type="domain" description="RxLR effector PexRD54 WY" evidence="8">
    <location>
        <begin position="84"/>
        <end position="123"/>
    </location>
</feature>
<feature type="chain" id="PRO_5015141461" evidence="7">
    <location>
        <begin position="21"/>
        <end position="489"/>
    </location>
</feature>
<evidence type="ECO:0000256" key="1">
    <source>
        <dbReference type="ARBA" id="ARBA00004340"/>
    </source>
</evidence>
<accession>A0A2P4X9K2</accession>
<evidence type="ECO:0000256" key="5">
    <source>
        <dbReference type="ARBA" id="ARBA00022729"/>
    </source>
</evidence>
<dbReference type="InterPro" id="IPR054463">
    <property type="entry name" value="PexRD54_WY"/>
</dbReference>
<evidence type="ECO:0000313" key="9">
    <source>
        <dbReference type="EMBL" id="POM62231.1"/>
    </source>
</evidence>
<gene>
    <name evidence="9" type="ORF">PHPALM_28638</name>
</gene>
<dbReference type="OrthoDB" id="112632at2759"/>
<dbReference type="AlphaFoldDB" id="A0A2P4X9K2"/>
<sequence>MRLRCMLLLVGATLFASMNASSVTMGMKTTNPYVTTRFHGLLSTRKLVGGGNDEERVSTSFPVAGKLADLLETGASKIAQSTRIRAWLLRQISTDDVFNKLKLNMVGTKIFDDPKFITWVVYVTKVHKQNPEEIILSKLMTQFSPDTLAKMIAAAKKVSTTEGLAIMLQSQQRQVWLNAGKSTDDVFSLLKLDERGNKLFKSSQFSTWTSYVDAFNRKNPEEAVTIFSKLTKMYDDVTLSKMLEAAKKVPRMEAIVTKLQSQQIQAWIDAGASTDDVFKMLKLDKTGTNLFKNTQFTTWVSFVDAFNKNFPDDAVSIFAKLSKTYDDVTLSSMLESAKSVPTTKKIASYLQAQQNQHWLADGKSTDDIFKLLKLDIASLENLIDPRLSAWTSFMRAYNMASTPGQEASLVATMSKHYTELGLAQLLEAAKIVPQTEKIAKDLQVAQFTRWLNEGKTQDDVAKLLQLNQNWRTDPDSLIIRQYNQFYKAH</sequence>
<evidence type="ECO:0000256" key="6">
    <source>
        <dbReference type="ARBA" id="ARBA00023026"/>
    </source>
</evidence>
<dbReference type="GO" id="GO:0043657">
    <property type="term" value="C:host cell"/>
    <property type="evidence" value="ECO:0007669"/>
    <property type="project" value="UniProtKB-SubCell"/>
</dbReference>
<evidence type="ECO:0000256" key="3">
    <source>
        <dbReference type="ARBA" id="ARBA00010400"/>
    </source>
</evidence>
<keyword evidence="6" id="KW-0843">Virulence</keyword>
<evidence type="ECO:0000256" key="7">
    <source>
        <dbReference type="SAM" id="SignalP"/>
    </source>
</evidence>
<proteinExistence type="inferred from homology"/>
<evidence type="ECO:0000259" key="8">
    <source>
        <dbReference type="Pfam" id="PF22748"/>
    </source>
</evidence>
<protein>
    <submittedName>
        <fullName evidence="9">Avirulence protein (Avh)</fullName>
    </submittedName>
</protein>
<dbReference type="Pfam" id="PF22748">
    <property type="entry name" value="PexRD54_WY"/>
    <property type="match status" value="3"/>
</dbReference>
<evidence type="ECO:0000313" key="10">
    <source>
        <dbReference type="Proteomes" id="UP000237271"/>
    </source>
</evidence>